<feature type="domain" description="Glutamine amidotransferase type-2" evidence="9">
    <location>
        <begin position="5"/>
        <end position="209"/>
    </location>
</feature>
<dbReference type="EC" id="6.3.5.4" evidence="3"/>
<comment type="pathway">
    <text evidence="1">Amino-acid biosynthesis; L-asparagine biosynthesis; L-asparagine from L-aspartate (L-Gln route): step 1/1.</text>
</comment>
<dbReference type="AlphaFoldDB" id="A0A5B0WSY2"/>
<dbReference type="GO" id="GO:0006529">
    <property type="term" value="P:asparagine biosynthetic process"/>
    <property type="evidence" value="ECO:0007669"/>
    <property type="project" value="InterPro"/>
</dbReference>
<dbReference type="RefSeq" id="WP_149612722.1">
    <property type="nucleotide sequence ID" value="NZ_VTUX01000009.1"/>
</dbReference>
<evidence type="ECO:0000256" key="3">
    <source>
        <dbReference type="ARBA" id="ARBA00012737"/>
    </source>
</evidence>
<evidence type="ECO:0000256" key="5">
    <source>
        <dbReference type="ARBA" id="ARBA00022840"/>
    </source>
</evidence>
<dbReference type="InterPro" id="IPR033738">
    <property type="entry name" value="AsnB_N"/>
</dbReference>
<dbReference type="InterPro" id="IPR014729">
    <property type="entry name" value="Rossmann-like_a/b/a_fold"/>
</dbReference>
<evidence type="ECO:0000256" key="2">
    <source>
        <dbReference type="ARBA" id="ARBA00005752"/>
    </source>
</evidence>
<keyword evidence="4 8" id="KW-0547">Nucleotide-binding</keyword>
<dbReference type="GO" id="GO:0005524">
    <property type="term" value="F:ATP binding"/>
    <property type="evidence" value="ECO:0007669"/>
    <property type="project" value="UniProtKB-KW"/>
</dbReference>
<keyword evidence="6" id="KW-0315">Glutamine amidotransferase</keyword>
<dbReference type="InterPro" id="IPR001962">
    <property type="entry name" value="Asn_synthase"/>
</dbReference>
<dbReference type="InterPro" id="IPR051786">
    <property type="entry name" value="ASN_synthetase/amidase"/>
</dbReference>
<reference evidence="10 11" key="1">
    <citation type="submission" date="2019-09" db="EMBL/GenBank/DDBJ databases">
        <authorList>
            <person name="Chen X.-Y."/>
        </authorList>
    </citation>
    <scope>NUCLEOTIDE SEQUENCE [LARGE SCALE GENOMIC DNA]</scope>
    <source>
        <strain evidence="10 11">NY5</strain>
    </source>
</reference>
<dbReference type="PIRSF" id="PIRSF001589">
    <property type="entry name" value="Asn_synthetase_glu-h"/>
    <property type="match status" value="1"/>
</dbReference>
<sequence length="629" mass="69592">MSGVCGLLYLDGRPAQPAPVRAMLDAMDYRGPDGLHHACIGPVALGQARFHITRTAARTPLPYSVPGANLHLVFDGRLDNAPELAQSLGLAADTPDPELLAAAYLRWGDSCAAQLDGDFAFAIWDAGRERLLCARDHTGTRPFYYHLGKHFFAFATELPPLLDLAEGALQPNQDMVTQFLAQCWVSNEDTFWQGCKRLPPAHTLLVEQGRIALQRYWQPDFQHTLHYPNDSDYREHYLELITDIVRRQTRSDYPVAFEVSGGLDSSALFAVADDLHRHGRLQAPDIAGYTLDFRGCGDADEVAYAQAVGRHCGRSIELVAPTYQSLDWYLQRGKTRGEFCNAPNGVMTMGLFAQAARNGSRVLLNGTGGDEWLDGGDAAYAEALGRGRVTMLWRLLRDHAGRDGWPYALSRLARGGLGGNLPPAFRHALRDLLTAADEDEEHLAPEIIQHLRSLQATQRAAFNQAPTRVHWQRPLWHQANNAYALLAHETMEALAAESGLDMRRPYWSRRAVDFSISLPRGVLNRPGYNRSLHRDAMATLLPTEILQREDKAEFSFTFRGLTAELAGLVKTSGLPTGARWVQPEAFDARLQAALAGPAGTADWALWFLFSCMAAQQRAAAPIVKQAVLR</sequence>
<organism evidence="10 11">
    <name type="scientific">Pseudohalioglobus sediminis</name>
    <dbReference type="NCBI Taxonomy" id="2606449"/>
    <lineage>
        <taxon>Bacteria</taxon>
        <taxon>Pseudomonadati</taxon>
        <taxon>Pseudomonadota</taxon>
        <taxon>Gammaproteobacteria</taxon>
        <taxon>Cellvibrionales</taxon>
        <taxon>Halieaceae</taxon>
        <taxon>Pseudohalioglobus</taxon>
    </lineage>
</organism>
<dbReference type="GO" id="GO:0004066">
    <property type="term" value="F:asparagine synthase (glutamine-hydrolyzing) activity"/>
    <property type="evidence" value="ECO:0007669"/>
    <property type="project" value="UniProtKB-EC"/>
</dbReference>
<dbReference type="Proteomes" id="UP000323708">
    <property type="component" value="Unassembled WGS sequence"/>
</dbReference>
<gene>
    <name evidence="10" type="ORF">F0M18_17300</name>
</gene>
<dbReference type="PANTHER" id="PTHR43284:SF1">
    <property type="entry name" value="ASPARAGINE SYNTHETASE"/>
    <property type="match status" value="1"/>
</dbReference>
<accession>A0A5B0WSY2</accession>
<evidence type="ECO:0000256" key="6">
    <source>
        <dbReference type="ARBA" id="ARBA00022962"/>
    </source>
</evidence>
<dbReference type="Pfam" id="PF00733">
    <property type="entry name" value="Asn_synthase"/>
    <property type="match status" value="1"/>
</dbReference>
<dbReference type="Gene3D" id="3.60.20.10">
    <property type="entry name" value="Glutamine Phosphoribosylpyrophosphate, subunit 1, domain 1"/>
    <property type="match status" value="1"/>
</dbReference>
<dbReference type="CDD" id="cd00712">
    <property type="entry name" value="AsnB"/>
    <property type="match status" value="1"/>
</dbReference>
<evidence type="ECO:0000256" key="7">
    <source>
        <dbReference type="ARBA" id="ARBA00048741"/>
    </source>
</evidence>
<dbReference type="InterPro" id="IPR006426">
    <property type="entry name" value="Asn_synth_AEB"/>
</dbReference>
<feature type="binding site" evidence="8">
    <location>
        <position position="96"/>
    </location>
    <ligand>
        <name>L-glutamine</name>
        <dbReference type="ChEBI" id="CHEBI:58359"/>
    </ligand>
</feature>
<dbReference type="SUPFAM" id="SSF52402">
    <property type="entry name" value="Adenine nucleotide alpha hydrolases-like"/>
    <property type="match status" value="1"/>
</dbReference>
<comment type="catalytic activity">
    <reaction evidence="7">
        <text>L-aspartate + L-glutamine + ATP + H2O = L-asparagine + L-glutamate + AMP + diphosphate + H(+)</text>
        <dbReference type="Rhea" id="RHEA:12228"/>
        <dbReference type="ChEBI" id="CHEBI:15377"/>
        <dbReference type="ChEBI" id="CHEBI:15378"/>
        <dbReference type="ChEBI" id="CHEBI:29985"/>
        <dbReference type="ChEBI" id="CHEBI:29991"/>
        <dbReference type="ChEBI" id="CHEBI:30616"/>
        <dbReference type="ChEBI" id="CHEBI:33019"/>
        <dbReference type="ChEBI" id="CHEBI:58048"/>
        <dbReference type="ChEBI" id="CHEBI:58359"/>
        <dbReference type="ChEBI" id="CHEBI:456215"/>
        <dbReference type="EC" id="6.3.5.4"/>
    </reaction>
</comment>
<dbReference type="Pfam" id="PF13537">
    <property type="entry name" value="GATase_7"/>
    <property type="match status" value="1"/>
</dbReference>
<evidence type="ECO:0000259" key="9">
    <source>
        <dbReference type="PROSITE" id="PS51278"/>
    </source>
</evidence>
<comment type="caution">
    <text evidence="10">The sequence shown here is derived from an EMBL/GenBank/DDBJ whole genome shotgun (WGS) entry which is preliminary data.</text>
</comment>
<protein>
    <recommendedName>
        <fullName evidence="3">asparagine synthase (glutamine-hydrolyzing)</fullName>
        <ecNumber evidence="3">6.3.5.4</ecNumber>
    </recommendedName>
</protein>
<evidence type="ECO:0000256" key="8">
    <source>
        <dbReference type="PIRSR" id="PIRSR001589-2"/>
    </source>
</evidence>
<keyword evidence="11" id="KW-1185">Reference proteome</keyword>
<dbReference type="InterPro" id="IPR017932">
    <property type="entry name" value="GATase_2_dom"/>
</dbReference>
<dbReference type="PROSITE" id="PS51278">
    <property type="entry name" value="GATASE_TYPE_2"/>
    <property type="match status" value="1"/>
</dbReference>
<dbReference type="Gene3D" id="3.40.50.620">
    <property type="entry name" value="HUPs"/>
    <property type="match status" value="1"/>
</dbReference>
<evidence type="ECO:0000313" key="11">
    <source>
        <dbReference type="Proteomes" id="UP000323708"/>
    </source>
</evidence>
<dbReference type="PANTHER" id="PTHR43284">
    <property type="entry name" value="ASPARAGINE SYNTHETASE (GLUTAMINE-HYDROLYZING)"/>
    <property type="match status" value="1"/>
</dbReference>
<proteinExistence type="inferred from homology"/>
<dbReference type="SUPFAM" id="SSF56235">
    <property type="entry name" value="N-terminal nucleophile aminohydrolases (Ntn hydrolases)"/>
    <property type="match status" value="1"/>
</dbReference>
<keyword evidence="5 8" id="KW-0067">ATP-binding</keyword>
<evidence type="ECO:0000256" key="1">
    <source>
        <dbReference type="ARBA" id="ARBA00005187"/>
    </source>
</evidence>
<dbReference type="CDD" id="cd01991">
    <property type="entry name" value="Asn_synthase_B_C"/>
    <property type="match status" value="1"/>
</dbReference>
<dbReference type="InterPro" id="IPR029055">
    <property type="entry name" value="Ntn_hydrolases_N"/>
</dbReference>
<name>A0A5B0WSY2_9GAMM</name>
<evidence type="ECO:0000256" key="4">
    <source>
        <dbReference type="ARBA" id="ARBA00022741"/>
    </source>
</evidence>
<evidence type="ECO:0000313" key="10">
    <source>
        <dbReference type="EMBL" id="KAA1188959.1"/>
    </source>
</evidence>
<dbReference type="EMBL" id="VTUX01000009">
    <property type="protein sequence ID" value="KAA1188959.1"/>
    <property type="molecule type" value="Genomic_DNA"/>
</dbReference>
<comment type="similarity">
    <text evidence="2">Belongs to the asparagine synthetase family.</text>
</comment>